<dbReference type="Gene3D" id="3.40.50.300">
    <property type="entry name" value="P-loop containing nucleotide triphosphate hydrolases"/>
    <property type="match status" value="1"/>
</dbReference>
<keyword evidence="5" id="KW-0067">ATP-binding</keyword>
<evidence type="ECO:0000256" key="3">
    <source>
        <dbReference type="SAM" id="MobiDB-lite"/>
    </source>
</evidence>
<keyword evidence="1" id="KW-0813">Transport</keyword>
<dbReference type="GO" id="GO:0005524">
    <property type="term" value="F:ATP binding"/>
    <property type="evidence" value="ECO:0007669"/>
    <property type="project" value="UniProtKB-KW"/>
</dbReference>
<name>A0ABX8CYY7_9NOCA</name>
<feature type="compositionally biased region" description="Low complexity" evidence="3">
    <location>
        <begin position="83"/>
        <end position="96"/>
    </location>
</feature>
<dbReference type="EMBL" id="CP074371">
    <property type="protein sequence ID" value="QVI25087.1"/>
    <property type="molecule type" value="Genomic_DNA"/>
</dbReference>
<dbReference type="Pfam" id="PF00005">
    <property type="entry name" value="ABC_tran"/>
    <property type="match status" value="1"/>
</dbReference>
<evidence type="ECO:0000256" key="1">
    <source>
        <dbReference type="ARBA" id="ARBA00022448"/>
    </source>
</evidence>
<sequence length="223" mass="23725">MDFEVVAGQIVALVGPNGAGKSTLLAALAGELELSGGSVELDGHALTHWTHLDMARRRAVLPQSHTVGFPFTAREVVAMGRSPWAHTPARTTTTRPSPTPWPPPTSNASPRAPSRPCPAVNAPASPWPVCWPRTQRPCCSTNPPPHSISATRNRCCTLRANGPTRARPWWSCCTISVWPPPTPTGWPCWNPGASPPTARPGRSSPPSCSPASTSIRSTCSIIR</sequence>
<dbReference type="InterPro" id="IPR027417">
    <property type="entry name" value="P-loop_NTPase"/>
</dbReference>
<dbReference type="Proteomes" id="UP000683310">
    <property type="component" value="Chromosome"/>
</dbReference>
<protein>
    <submittedName>
        <fullName evidence="5">ATP-binding cassette domain-containing protein</fullName>
    </submittedName>
</protein>
<dbReference type="InterPro" id="IPR003439">
    <property type="entry name" value="ABC_transporter-like_ATP-bd"/>
</dbReference>
<feature type="domain" description="ABC transporter" evidence="4">
    <location>
        <begin position="1"/>
        <end position="75"/>
    </location>
</feature>
<dbReference type="PANTHER" id="PTHR42794">
    <property type="entry name" value="HEMIN IMPORT ATP-BINDING PROTEIN HMUV"/>
    <property type="match status" value="1"/>
</dbReference>
<keyword evidence="2" id="KW-1278">Translocase</keyword>
<feature type="compositionally biased region" description="Low complexity" evidence="3">
    <location>
        <begin position="106"/>
        <end position="118"/>
    </location>
</feature>
<dbReference type="SUPFAM" id="SSF52540">
    <property type="entry name" value="P-loop containing nucleoside triphosphate hydrolases"/>
    <property type="match status" value="1"/>
</dbReference>
<feature type="compositionally biased region" description="Low complexity" evidence="3">
    <location>
        <begin position="200"/>
        <end position="216"/>
    </location>
</feature>
<accession>A0ABX8CYY7</accession>
<organism evidence="5 6">
    <name type="scientific">Nocardia tengchongensis</name>
    <dbReference type="NCBI Taxonomy" id="2055889"/>
    <lineage>
        <taxon>Bacteria</taxon>
        <taxon>Bacillati</taxon>
        <taxon>Actinomycetota</taxon>
        <taxon>Actinomycetes</taxon>
        <taxon>Mycobacteriales</taxon>
        <taxon>Nocardiaceae</taxon>
        <taxon>Nocardia</taxon>
    </lineage>
</organism>
<dbReference type="PANTHER" id="PTHR42794:SF1">
    <property type="entry name" value="HEMIN IMPORT ATP-BINDING PROTEIN HMUV"/>
    <property type="match status" value="1"/>
</dbReference>
<reference evidence="5 6" key="1">
    <citation type="submission" date="2021-04" db="EMBL/GenBank/DDBJ databases">
        <title>Nocardia tengchongensis.</title>
        <authorList>
            <person name="Zhuang k."/>
            <person name="Ran Y."/>
            <person name="Li W."/>
        </authorList>
    </citation>
    <scope>NUCLEOTIDE SEQUENCE [LARGE SCALE GENOMIC DNA]</scope>
    <source>
        <strain evidence="5 6">CFH S0057</strain>
    </source>
</reference>
<keyword evidence="5" id="KW-0547">Nucleotide-binding</keyword>
<keyword evidence="6" id="KW-1185">Reference proteome</keyword>
<evidence type="ECO:0000259" key="4">
    <source>
        <dbReference type="Pfam" id="PF00005"/>
    </source>
</evidence>
<evidence type="ECO:0000313" key="6">
    <source>
        <dbReference type="Proteomes" id="UP000683310"/>
    </source>
</evidence>
<evidence type="ECO:0000256" key="2">
    <source>
        <dbReference type="ARBA" id="ARBA00022967"/>
    </source>
</evidence>
<gene>
    <name evidence="5" type="ORF">KHQ06_23505</name>
</gene>
<proteinExistence type="predicted"/>
<feature type="region of interest" description="Disordered" evidence="3">
    <location>
        <begin position="82"/>
        <end position="118"/>
    </location>
</feature>
<evidence type="ECO:0000313" key="5">
    <source>
        <dbReference type="EMBL" id="QVI25087.1"/>
    </source>
</evidence>
<feature type="region of interest" description="Disordered" evidence="3">
    <location>
        <begin position="192"/>
        <end position="216"/>
    </location>
</feature>